<reference evidence="2 3" key="1">
    <citation type="submission" date="2016-03" db="EMBL/GenBank/DDBJ databases">
        <title>EvidentialGene: Evidence-directed Construction of Genes on Genomes.</title>
        <authorList>
            <person name="Gilbert D.G."/>
            <person name="Choi J.-H."/>
            <person name="Mockaitis K."/>
            <person name="Colbourne J."/>
            <person name="Pfrender M."/>
        </authorList>
    </citation>
    <scope>NUCLEOTIDE SEQUENCE [LARGE SCALE GENOMIC DNA]</scope>
    <source>
        <strain evidence="2 3">Xinb3</strain>
        <tissue evidence="2">Complete organism</tissue>
    </source>
</reference>
<evidence type="ECO:0000313" key="2">
    <source>
        <dbReference type="EMBL" id="KZS08313.1"/>
    </source>
</evidence>
<dbReference type="Proteomes" id="UP000076858">
    <property type="component" value="Unassembled WGS sequence"/>
</dbReference>
<feature type="compositionally biased region" description="Basic and acidic residues" evidence="1">
    <location>
        <begin position="50"/>
        <end position="63"/>
    </location>
</feature>
<proteinExistence type="predicted"/>
<keyword evidence="3" id="KW-1185">Reference proteome</keyword>
<dbReference type="EMBL" id="LRGB01002238">
    <property type="protein sequence ID" value="KZS08313.1"/>
    <property type="molecule type" value="Genomic_DNA"/>
</dbReference>
<dbReference type="AlphaFoldDB" id="A0A164R431"/>
<feature type="region of interest" description="Disordered" evidence="1">
    <location>
        <begin position="31"/>
        <end position="73"/>
    </location>
</feature>
<sequence>MWPIYTWHYAISAAIQDCNCRVHVGVMPLKKARRGKREKHPTTHKGHGHRINECQRQPLDKMKNRPLKRGYDDATMAGMNFTATYSTHNSR</sequence>
<gene>
    <name evidence="2" type="ORF">APZ42_027737</name>
</gene>
<name>A0A164R431_9CRUS</name>
<protein>
    <submittedName>
        <fullName evidence="2">Uncharacterized protein</fullName>
    </submittedName>
</protein>
<feature type="compositionally biased region" description="Basic residues" evidence="1">
    <location>
        <begin position="31"/>
        <end position="49"/>
    </location>
</feature>
<comment type="caution">
    <text evidence="2">The sequence shown here is derived from an EMBL/GenBank/DDBJ whole genome shotgun (WGS) entry which is preliminary data.</text>
</comment>
<evidence type="ECO:0000256" key="1">
    <source>
        <dbReference type="SAM" id="MobiDB-lite"/>
    </source>
</evidence>
<organism evidence="2 3">
    <name type="scientific">Daphnia magna</name>
    <dbReference type="NCBI Taxonomy" id="35525"/>
    <lineage>
        <taxon>Eukaryota</taxon>
        <taxon>Metazoa</taxon>
        <taxon>Ecdysozoa</taxon>
        <taxon>Arthropoda</taxon>
        <taxon>Crustacea</taxon>
        <taxon>Branchiopoda</taxon>
        <taxon>Diplostraca</taxon>
        <taxon>Cladocera</taxon>
        <taxon>Anomopoda</taxon>
        <taxon>Daphniidae</taxon>
        <taxon>Daphnia</taxon>
    </lineage>
</organism>
<evidence type="ECO:0000313" key="3">
    <source>
        <dbReference type="Proteomes" id="UP000076858"/>
    </source>
</evidence>
<accession>A0A164R431</accession>